<gene>
    <name evidence="3" type="ORF">K402DRAFT_465471</name>
</gene>
<dbReference type="Proteomes" id="UP000800041">
    <property type="component" value="Unassembled WGS sequence"/>
</dbReference>
<organism evidence="3 4">
    <name type="scientific">Aulographum hederae CBS 113979</name>
    <dbReference type="NCBI Taxonomy" id="1176131"/>
    <lineage>
        <taxon>Eukaryota</taxon>
        <taxon>Fungi</taxon>
        <taxon>Dikarya</taxon>
        <taxon>Ascomycota</taxon>
        <taxon>Pezizomycotina</taxon>
        <taxon>Dothideomycetes</taxon>
        <taxon>Pleosporomycetidae</taxon>
        <taxon>Aulographales</taxon>
        <taxon>Aulographaceae</taxon>
    </lineage>
</organism>
<reference evidence="3" key="1">
    <citation type="journal article" date="2020" name="Stud. Mycol.">
        <title>101 Dothideomycetes genomes: a test case for predicting lifestyles and emergence of pathogens.</title>
        <authorList>
            <person name="Haridas S."/>
            <person name="Albert R."/>
            <person name="Binder M."/>
            <person name="Bloem J."/>
            <person name="Labutti K."/>
            <person name="Salamov A."/>
            <person name="Andreopoulos B."/>
            <person name="Baker S."/>
            <person name="Barry K."/>
            <person name="Bills G."/>
            <person name="Bluhm B."/>
            <person name="Cannon C."/>
            <person name="Castanera R."/>
            <person name="Culley D."/>
            <person name="Daum C."/>
            <person name="Ezra D."/>
            <person name="Gonzalez J."/>
            <person name="Henrissat B."/>
            <person name="Kuo A."/>
            <person name="Liang C."/>
            <person name="Lipzen A."/>
            <person name="Lutzoni F."/>
            <person name="Magnuson J."/>
            <person name="Mondo S."/>
            <person name="Nolan M."/>
            <person name="Ohm R."/>
            <person name="Pangilinan J."/>
            <person name="Park H.-J."/>
            <person name="Ramirez L."/>
            <person name="Alfaro M."/>
            <person name="Sun H."/>
            <person name="Tritt A."/>
            <person name="Yoshinaga Y."/>
            <person name="Zwiers L.-H."/>
            <person name="Turgeon B."/>
            <person name="Goodwin S."/>
            <person name="Spatafora J."/>
            <person name="Crous P."/>
            <person name="Grigoriev I."/>
        </authorList>
    </citation>
    <scope>NUCLEOTIDE SEQUENCE</scope>
    <source>
        <strain evidence="3">CBS 113979</strain>
    </source>
</reference>
<keyword evidence="4" id="KW-1185">Reference proteome</keyword>
<accession>A0A6G1GTH5</accession>
<dbReference type="EMBL" id="ML977170">
    <property type="protein sequence ID" value="KAF1984087.1"/>
    <property type="molecule type" value="Genomic_DNA"/>
</dbReference>
<evidence type="ECO:0000256" key="2">
    <source>
        <dbReference type="SAM" id="MobiDB-lite"/>
    </source>
</evidence>
<feature type="compositionally biased region" description="Basic and acidic residues" evidence="2">
    <location>
        <begin position="173"/>
        <end position="187"/>
    </location>
</feature>
<evidence type="ECO:0000256" key="1">
    <source>
        <dbReference type="SAM" id="Coils"/>
    </source>
</evidence>
<keyword evidence="1" id="KW-0175">Coiled coil</keyword>
<evidence type="ECO:0000313" key="4">
    <source>
        <dbReference type="Proteomes" id="UP000800041"/>
    </source>
</evidence>
<feature type="coiled-coil region" evidence="1">
    <location>
        <begin position="1"/>
        <end position="35"/>
    </location>
</feature>
<sequence length="187" mass="21440">MEEYEEQHAIIQEEIRLRRETVAERKAELAALEEEYTDLTTPRDDHEILQANQKFMEVMAFYLSRMTVFAVSSLGTDFFQKTLPAIKEFIEMLEKDGPGFIQEFEKRAETLERASRNMADLADRELEKLGGKKFVPEGTQTLGEIFEMMRVAEPDIEGDAEEPGNGNGEQGAEEEHNAENRGQERGF</sequence>
<feature type="region of interest" description="Disordered" evidence="2">
    <location>
        <begin position="153"/>
        <end position="187"/>
    </location>
</feature>
<evidence type="ECO:0000313" key="3">
    <source>
        <dbReference type="EMBL" id="KAF1984087.1"/>
    </source>
</evidence>
<dbReference type="AlphaFoldDB" id="A0A6G1GTH5"/>
<protein>
    <submittedName>
        <fullName evidence="3">Uncharacterized protein</fullName>
    </submittedName>
</protein>
<proteinExistence type="predicted"/>
<name>A0A6G1GTH5_9PEZI</name>